<dbReference type="EMBL" id="CAKOFQ010007491">
    <property type="protein sequence ID" value="CAH2002362.1"/>
    <property type="molecule type" value="Genomic_DNA"/>
</dbReference>
<comment type="caution">
    <text evidence="1">The sequence shown here is derived from an EMBL/GenBank/DDBJ whole genome shotgun (WGS) entry which is preliminary data.</text>
</comment>
<proteinExistence type="predicted"/>
<organism evidence="1 2">
    <name type="scientific">Acanthoscelides obtectus</name>
    <name type="common">Bean weevil</name>
    <name type="synonym">Bruchus obtectus</name>
    <dbReference type="NCBI Taxonomy" id="200917"/>
    <lineage>
        <taxon>Eukaryota</taxon>
        <taxon>Metazoa</taxon>
        <taxon>Ecdysozoa</taxon>
        <taxon>Arthropoda</taxon>
        <taxon>Hexapoda</taxon>
        <taxon>Insecta</taxon>
        <taxon>Pterygota</taxon>
        <taxon>Neoptera</taxon>
        <taxon>Endopterygota</taxon>
        <taxon>Coleoptera</taxon>
        <taxon>Polyphaga</taxon>
        <taxon>Cucujiformia</taxon>
        <taxon>Chrysomeloidea</taxon>
        <taxon>Chrysomelidae</taxon>
        <taxon>Bruchinae</taxon>
        <taxon>Bruchini</taxon>
        <taxon>Acanthoscelides</taxon>
    </lineage>
</organism>
<sequence>MGLFYTKFLPTLGQSFGGTLDISASTSELLRAYPCHKNDATSTNRQTK</sequence>
<reference evidence="1" key="1">
    <citation type="submission" date="2022-03" db="EMBL/GenBank/DDBJ databases">
        <authorList>
            <person name="Sayadi A."/>
        </authorList>
    </citation>
    <scope>NUCLEOTIDE SEQUENCE</scope>
</reference>
<evidence type="ECO:0000313" key="1">
    <source>
        <dbReference type="EMBL" id="CAH2002362.1"/>
    </source>
</evidence>
<name>A0A9P0PX87_ACAOB</name>
<accession>A0A9P0PX87</accession>
<protein>
    <submittedName>
        <fullName evidence="1">Uncharacterized protein</fullName>
    </submittedName>
</protein>
<dbReference type="AlphaFoldDB" id="A0A9P0PX87"/>
<gene>
    <name evidence="1" type="ORF">ACAOBT_LOCUS26745</name>
</gene>
<keyword evidence="2" id="KW-1185">Reference proteome</keyword>
<dbReference type="Proteomes" id="UP001152888">
    <property type="component" value="Unassembled WGS sequence"/>
</dbReference>
<evidence type="ECO:0000313" key="2">
    <source>
        <dbReference type="Proteomes" id="UP001152888"/>
    </source>
</evidence>